<evidence type="ECO:0000259" key="2">
    <source>
        <dbReference type="Pfam" id="PF13952"/>
    </source>
</evidence>
<dbReference type="Pfam" id="PF13960">
    <property type="entry name" value="DUF4218"/>
    <property type="match status" value="1"/>
</dbReference>
<evidence type="ECO:0000313" key="6">
    <source>
        <dbReference type="Proteomes" id="UP001457282"/>
    </source>
</evidence>
<organism evidence="5 6">
    <name type="scientific">Rubus argutus</name>
    <name type="common">Southern blackberry</name>
    <dbReference type="NCBI Taxonomy" id="59490"/>
    <lineage>
        <taxon>Eukaryota</taxon>
        <taxon>Viridiplantae</taxon>
        <taxon>Streptophyta</taxon>
        <taxon>Embryophyta</taxon>
        <taxon>Tracheophyta</taxon>
        <taxon>Spermatophyta</taxon>
        <taxon>Magnoliopsida</taxon>
        <taxon>eudicotyledons</taxon>
        <taxon>Gunneridae</taxon>
        <taxon>Pentapetalae</taxon>
        <taxon>rosids</taxon>
        <taxon>fabids</taxon>
        <taxon>Rosales</taxon>
        <taxon>Rosaceae</taxon>
        <taxon>Rosoideae</taxon>
        <taxon>Rosoideae incertae sedis</taxon>
        <taxon>Rubus</taxon>
    </lineage>
</organism>
<dbReference type="InterPro" id="IPR029480">
    <property type="entry name" value="Transpos_assoc"/>
</dbReference>
<evidence type="ECO:0000259" key="3">
    <source>
        <dbReference type="Pfam" id="PF13960"/>
    </source>
</evidence>
<dbReference type="Pfam" id="PF13963">
    <property type="entry name" value="Transpos_assoc"/>
    <property type="match status" value="1"/>
</dbReference>
<feature type="domain" description="Transposase-associated" evidence="4">
    <location>
        <begin position="3"/>
        <end position="43"/>
    </location>
</feature>
<dbReference type="Pfam" id="PF02992">
    <property type="entry name" value="Transposase_21"/>
    <property type="match status" value="1"/>
</dbReference>
<accession>A0AAW1WAZ5</accession>
<gene>
    <name evidence="5" type="ORF">M0R45_029697</name>
</gene>
<keyword evidence="6" id="KW-1185">Reference proteome</keyword>
<dbReference type="Pfam" id="PF13952">
    <property type="entry name" value="DUF4216"/>
    <property type="match status" value="1"/>
</dbReference>
<dbReference type="InterPro" id="IPR004242">
    <property type="entry name" value="Transposase_21"/>
</dbReference>
<protein>
    <recommendedName>
        <fullName evidence="7">Transposase-associated domain-containing protein</fullName>
    </recommendedName>
</protein>
<evidence type="ECO:0000313" key="5">
    <source>
        <dbReference type="EMBL" id="KAK9921175.1"/>
    </source>
</evidence>
<sequence>MTRIYCPCRKCKNRYLYVRLVVKQHLRDNGFWKKYKKWDKHGESKDNADTLGTDQNDIVTDSYMENDMVRLVQEALGTPNVGPHDQNDGKSSTNPCVGPDEPTKKFLKLMKGANRPLYHGSKRHTALSYIVRILQAKVLHGWTDSSFKTLLEIAEESMPEGVQLPNSYYEAQKLTEDLRFTYKTIDACPNSCMLFRNEDINLDNCRFCNTSRWKDNGGNSNDDVGHVKQRAAKQARYFPLKPRLQRLYMSLKTTKLMRWHGEERTDDGVFRHPADSLAWKDFDNKHISFSKDIRNVRLGLASDGFNPFRSMNIVHSTWPIILVPYNLPPMMCMKQPFIFLSVLIDGPKGPGDKIDVYMQPLIEELKELWEEGVETYDASSNQMFRMRAALLWTISDFPAYANLSGWSTKGEYACPSCNSENGYQRLKFGQKASYMTHRRWLPYDHKYRADPRSFNGKTEYRLKPKTLSGVDIDAQLKLNGILTEYKREDLEQRNLIQAQKPDNDPFKKKKHNWKKRSIFFELPYWKHNLIRHNLDVMHIEKNVCDNVLWTILGVTGKTKDNMNSRRDLELMGIREQYHLKMRESGTEYADPAEFEMNNKGKDMFLSALSVSRMLDGAASNIARRVRLQDRNIGGLKSHDNHILLQQLIPLCIRSSLPENVVQALIDLGNFFKQLCSMNNCAADLEKARESIVLTLCELEKIFPPSFFDIMEYLPIHLANEALIAGAVIFRWMYPIERPLRKRNSDDTTKGKDFVLEEITRTQAHRWILFHTKAVTPFLSEHLATIRRQYPTANEHHVQLIHFQEFAKWFKEHVINLQRTSDVLLSEEVIALSNPPNPSATRLNSYNVNGFFFRVKSLDNCRSTQNSGVALEADTMSVSSRKDKNPRVDCLPYYGRLTEIIRITYSIDIKYVLFKCDWVNPSTGIKLDPFNYTLVNFKRLLYKNDRIGDEPFILASQAHQVWYTPDPSGQDWLNVVHMPHRDLSIVKTNNTKEADISSEPIDVEIDE</sequence>
<feature type="region of interest" description="Disordered" evidence="1">
    <location>
        <begin position="77"/>
        <end position="99"/>
    </location>
</feature>
<dbReference type="PANTHER" id="PTHR10775:SF185">
    <property type="entry name" value="OS08G0208400 PROTEIN"/>
    <property type="match status" value="1"/>
</dbReference>
<evidence type="ECO:0000256" key="1">
    <source>
        <dbReference type="SAM" id="MobiDB-lite"/>
    </source>
</evidence>
<proteinExistence type="predicted"/>
<dbReference type="InterPro" id="IPR025312">
    <property type="entry name" value="DUF4216"/>
</dbReference>
<comment type="caution">
    <text evidence="5">The sequence shown here is derived from an EMBL/GenBank/DDBJ whole genome shotgun (WGS) entry which is preliminary data.</text>
</comment>
<dbReference type="PANTHER" id="PTHR10775">
    <property type="entry name" value="OS08G0208400 PROTEIN"/>
    <property type="match status" value="1"/>
</dbReference>
<feature type="domain" description="DUF4218" evidence="3">
    <location>
        <begin position="681"/>
        <end position="741"/>
    </location>
</feature>
<dbReference type="AlphaFoldDB" id="A0AAW1WAZ5"/>
<dbReference type="InterPro" id="IPR025452">
    <property type="entry name" value="DUF4218"/>
</dbReference>
<reference evidence="5 6" key="1">
    <citation type="journal article" date="2023" name="G3 (Bethesda)">
        <title>A chromosome-length genome assembly and annotation of blackberry (Rubus argutus, cv. 'Hillquist').</title>
        <authorList>
            <person name="Bruna T."/>
            <person name="Aryal R."/>
            <person name="Dudchenko O."/>
            <person name="Sargent D.J."/>
            <person name="Mead D."/>
            <person name="Buti M."/>
            <person name="Cavallini A."/>
            <person name="Hytonen T."/>
            <person name="Andres J."/>
            <person name="Pham M."/>
            <person name="Weisz D."/>
            <person name="Mascagni F."/>
            <person name="Usai G."/>
            <person name="Natali L."/>
            <person name="Bassil N."/>
            <person name="Fernandez G.E."/>
            <person name="Lomsadze A."/>
            <person name="Armour M."/>
            <person name="Olukolu B."/>
            <person name="Poorten T."/>
            <person name="Britton C."/>
            <person name="Davik J."/>
            <person name="Ashrafi H."/>
            <person name="Aiden E.L."/>
            <person name="Borodovsky M."/>
            <person name="Worthington M."/>
        </authorList>
    </citation>
    <scope>NUCLEOTIDE SEQUENCE [LARGE SCALE GENOMIC DNA]</scope>
    <source>
        <strain evidence="5">PI 553951</strain>
    </source>
</reference>
<name>A0AAW1WAZ5_RUBAR</name>
<dbReference type="EMBL" id="JBEDUW010000006">
    <property type="protein sequence ID" value="KAK9921175.1"/>
    <property type="molecule type" value="Genomic_DNA"/>
</dbReference>
<evidence type="ECO:0008006" key="7">
    <source>
        <dbReference type="Google" id="ProtNLM"/>
    </source>
</evidence>
<feature type="domain" description="DUF4216" evidence="2">
    <location>
        <begin position="901"/>
        <end position="972"/>
    </location>
</feature>
<dbReference type="Proteomes" id="UP001457282">
    <property type="component" value="Unassembled WGS sequence"/>
</dbReference>
<evidence type="ECO:0000259" key="4">
    <source>
        <dbReference type="Pfam" id="PF13963"/>
    </source>
</evidence>